<evidence type="ECO:0008006" key="3">
    <source>
        <dbReference type="Google" id="ProtNLM"/>
    </source>
</evidence>
<comment type="caution">
    <text evidence="1">The sequence shown here is derived from an EMBL/GenBank/DDBJ whole genome shotgun (WGS) entry which is preliminary data.</text>
</comment>
<name>A0AAD9JMT8_RIDPI</name>
<reference evidence="1" key="1">
    <citation type="journal article" date="2023" name="Mol. Biol. Evol.">
        <title>Third-Generation Sequencing Reveals the Adaptive Role of the Epigenome in Three Deep-Sea Polychaetes.</title>
        <authorList>
            <person name="Perez M."/>
            <person name="Aroh O."/>
            <person name="Sun Y."/>
            <person name="Lan Y."/>
            <person name="Juniper S.K."/>
            <person name="Young C.R."/>
            <person name="Angers B."/>
            <person name="Qian P.Y."/>
        </authorList>
    </citation>
    <scope>NUCLEOTIDE SEQUENCE</scope>
    <source>
        <strain evidence="1">R07B-5</strain>
    </source>
</reference>
<sequence length="76" mass="8533">MSEYNLCEPNQSAYKRYHSVETGLVCVLNDILRAVDNQNIVIMLLLDLSAAFDTVDHSVMLYRLPHDVGGVETALH</sequence>
<dbReference type="EMBL" id="JAODUO010002028">
    <property type="protein sequence ID" value="KAK2155877.1"/>
    <property type="molecule type" value="Genomic_DNA"/>
</dbReference>
<gene>
    <name evidence="1" type="ORF">NP493_2031g00023</name>
</gene>
<evidence type="ECO:0000313" key="1">
    <source>
        <dbReference type="EMBL" id="KAK2155877.1"/>
    </source>
</evidence>
<keyword evidence="2" id="KW-1185">Reference proteome</keyword>
<protein>
    <recommendedName>
        <fullName evidence="3">Reverse transcriptase domain-containing protein</fullName>
    </recommendedName>
</protein>
<proteinExistence type="predicted"/>
<evidence type="ECO:0000313" key="2">
    <source>
        <dbReference type="Proteomes" id="UP001209878"/>
    </source>
</evidence>
<dbReference type="AlphaFoldDB" id="A0AAD9JMT8"/>
<dbReference type="Proteomes" id="UP001209878">
    <property type="component" value="Unassembled WGS sequence"/>
</dbReference>
<organism evidence="1 2">
    <name type="scientific">Ridgeia piscesae</name>
    <name type="common">Tubeworm</name>
    <dbReference type="NCBI Taxonomy" id="27915"/>
    <lineage>
        <taxon>Eukaryota</taxon>
        <taxon>Metazoa</taxon>
        <taxon>Spiralia</taxon>
        <taxon>Lophotrochozoa</taxon>
        <taxon>Annelida</taxon>
        <taxon>Polychaeta</taxon>
        <taxon>Sedentaria</taxon>
        <taxon>Canalipalpata</taxon>
        <taxon>Sabellida</taxon>
        <taxon>Siboglinidae</taxon>
        <taxon>Ridgeia</taxon>
    </lineage>
</organism>
<accession>A0AAD9JMT8</accession>